<dbReference type="InParanoid" id="A0A0V0QIB7"/>
<evidence type="ECO:0000256" key="1">
    <source>
        <dbReference type="SAM" id="MobiDB-lite"/>
    </source>
</evidence>
<organism evidence="2 3">
    <name type="scientific">Pseudocohnilembus persalinus</name>
    <name type="common">Ciliate</name>
    <dbReference type="NCBI Taxonomy" id="266149"/>
    <lineage>
        <taxon>Eukaryota</taxon>
        <taxon>Sar</taxon>
        <taxon>Alveolata</taxon>
        <taxon>Ciliophora</taxon>
        <taxon>Intramacronucleata</taxon>
        <taxon>Oligohymenophorea</taxon>
        <taxon>Scuticociliatia</taxon>
        <taxon>Philasterida</taxon>
        <taxon>Pseudocohnilembidae</taxon>
        <taxon>Pseudocohnilembus</taxon>
    </lineage>
</organism>
<feature type="compositionally biased region" description="Polar residues" evidence="1">
    <location>
        <begin position="106"/>
        <end position="117"/>
    </location>
</feature>
<dbReference type="Proteomes" id="UP000054937">
    <property type="component" value="Unassembled WGS sequence"/>
</dbReference>
<name>A0A0V0QIB7_PSEPJ</name>
<accession>A0A0V0QIB7</accession>
<sequence>MVQFTQRTKKRKNGYIIPSTSKDSESQDSQQNNVEQLFEIEQFKQENADQQNNNNDDNNNNQTQLIKTSQQNQQEQSEQGVSQPVERNSNFKGRTNKRKNAIIINSDGQVTCPNNQLQDQGYQYQQQQQQFDQESFEQEQFEEGQHNVVNQNELFEFAQDSDSDEFNFASAYSTAHE</sequence>
<evidence type="ECO:0000313" key="3">
    <source>
        <dbReference type="Proteomes" id="UP000054937"/>
    </source>
</evidence>
<feature type="compositionally biased region" description="Low complexity" evidence="1">
    <location>
        <begin position="49"/>
        <end position="62"/>
    </location>
</feature>
<feature type="compositionally biased region" description="Low complexity" evidence="1">
    <location>
        <begin position="118"/>
        <end position="133"/>
    </location>
</feature>
<comment type="caution">
    <text evidence="2">The sequence shown here is derived from an EMBL/GenBank/DDBJ whole genome shotgun (WGS) entry which is preliminary data.</text>
</comment>
<feature type="region of interest" description="Disordered" evidence="1">
    <location>
        <begin position="1"/>
        <end position="133"/>
    </location>
</feature>
<evidence type="ECO:0000313" key="2">
    <source>
        <dbReference type="EMBL" id="KRX01765.1"/>
    </source>
</evidence>
<protein>
    <submittedName>
        <fullName evidence="2">Uncharacterized protein</fullName>
    </submittedName>
</protein>
<proteinExistence type="predicted"/>
<dbReference type="AlphaFoldDB" id="A0A0V0QIB7"/>
<dbReference type="EMBL" id="LDAU01000165">
    <property type="protein sequence ID" value="KRX01765.1"/>
    <property type="molecule type" value="Genomic_DNA"/>
</dbReference>
<reference evidence="2 3" key="1">
    <citation type="journal article" date="2015" name="Sci. Rep.">
        <title>Genome of the facultative scuticociliatosis pathogen Pseudocohnilembus persalinus provides insight into its virulence through horizontal gene transfer.</title>
        <authorList>
            <person name="Xiong J."/>
            <person name="Wang G."/>
            <person name="Cheng J."/>
            <person name="Tian M."/>
            <person name="Pan X."/>
            <person name="Warren A."/>
            <person name="Jiang C."/>
            <person name="Yuan D."/>
            <person name="Miao W."/>
        </authorList>
    </citation>
    <scope>NUCLEOTIDE SEQUENCE [LARGE SCALE GENOMIC DNA]</scope>
    <source>
        <strain evidence="2">36N120E</strain>
    </source>
</reference>
<keyword evidence="3" id="KW-1185">Reference proteome</keyword>
<gene>
    <name evidence="2" type="ORF">PPERSA_02293</name>
</gene>
<feature type="compositionally biased region" description="Low complexity" evidence="1">
    <location>
        <begin position="69"/>
        <end position="86"/>
    </location>
</feature>